<dbReference type="SUPFAM" id="SSF54593">
    <property type="entry name" value="Glyoxalase/Bleomycin resistance protein/Dihydroxybiphenyl dioxygenase"/>
    <property type="match status" value="1"/>
</dbReference>
<dbReference type="Proteomes" id="UP000319576">
    <property type="component" value="Chromosome"/>
</dbReference>
<dbReference type="RefSeq" id="WP_202920812.1">
    <property type="nucleotide sequence ID" value="NZ_CP036273.1"/>
</dbReference>
<keyword evidence="3" id="KW-1185">Reference proteome</keyword>
<dbReference type="PROSITE" id="PS51819">
    <property type="entry name" value="VOC"/>
    <property type="match status" value="1"/>
</dbReference>
<dbReference type="Gene3D" id="3.10.180.10">
    <property type="entry name" value="2,3-Dihydroxybiphenyl 1,2-Dioxygenase, domain 1"/>
    <property type="match status" value="1"/>
</dbReference>
<protein>
    <submittedName>
        <fullName evidence="2">Glyoxalase-like domain protein</fullName>
    </submittedName>
</protein>
<dbReference type="EMBL" id="CP036273">
    <property type="protein sequence ID" value="QDU20159.1"/>
    <property type="molecule type" value="Genomic_DNA"/>
</dbReference>
<name>A0A517XRM8_9BACT</name>
<dbReference type="InterPro" id="IPR037523">
    <property type="entry name" value="VOC_core"/>
</dbReference>
<dbReference type="AlphaFoldDB" id="A0A517XRM8"/>
<feature type="domain" description="VOC" evidence="1">
    <location>
        <begin position="3"/>
        <end position="109"/>
    </location>
</feature>
<reference evidence="2 3" key="1">
    <citation type="submission" date="2019-02" db="EMBL/GenBank/DDBJ databases">
        <title>Deep-cultivation of Planctomycetes and their phenomic and genomic characterization uncovers novel biology.</title>
        <authorList>
            <person name="Wiegand S."/>
            <person name="Jogler M."/>
            <person name="Boedeker C."/>
            <person name="Pinto D."/>
            <person name="Vollmers J."/>
            <person name="Rivas-Marin E."/>
            <person name="Kohn T."/>
            <person name="Peeters S.H."/>
            <person name="Heuer A."/>
            <person name="Rast P."/>
            <person name="Oberbeckmann S."/>
            <person name="Bunk B."/>
            <person name="Jeske O."/>
            <person name="Meyerdierks A."/>
            <person name="Storesund J.E."/>
            <person name="Kallscheuer N."/>
            <person name="Luecker S."/>
            <person name="Lage O.M."/>
            <person name="Pohl T."/>
            <person name="Merkel B.J."/>
            <person name="Hornburger P."/>
            <person name="Mueller R.-W."/>
            <person name="Bruemmer F."/>
            <person name="Labrenz M."/>
            <person name="Spormann A.M."/>
            <person name="Op den Camp H."/>
            <person name="Overmann J."/>
            <person name="Amann R."/>
            <person name="Jetten M.S.M."/>
            <person name="Mascher T."/>
            <person name="Medema M.H."/>
            <person name="Devos D.P."/>
            <person name="Kaster A.-K."/>
            <person name="Ovreas L."/>
            <person name="Rohde M."/>
            <person name="Galperin M.Y."/>
            <person name="Jogler C."/>
        </authorList>
    </citation>
    <scope>NUCLEOTIDE SEQUENCE [LARGE SCALE GENOMIC DNA]</scope>
    <source>
        <strain evidence="2 3">ETA_A1</strain>
    </source>
</reference>
<dbReference type="InterPro" id="IPR029068">
    <property type="entry name" value="Glyas_Bleomycin-R_OHBP_Dase"/>
</dbReference>
<evidence type="ECO:0000313" key="2">
    <source>
        <dbReference type="EMBL" id="QDU20159.1"/>
    </source>
</evidence>
<dbReference type="Pfam" id="PF00903">
    <property type="entry name" value="Glyoxalase"/>
    <property type="match status" value="1"/>
</dbReference>
<dbReference type="InterPro" id="IPR004360">
    <property type="entry name" value="Glyas_Fos-R_dOase_dom"/>
</dbReference>
<evidence type="ECO:0000259" key="1">
    <source>
        <dbReference type="PROSITE" id="PS51819"/>
    </source>
</evidence>
<dbReference type="CDD" id="cd06587">
    <property type="entry name" value="VOC"/>
    <property type="match status" value="1"/>
</dbReference>
<organism evidence="2 3">
    <name type="scientific">Urbifossiella limnaea</name>
    <dbReference type="NCBI Taxonomy" id="2528023"/>
    <lineage>
        <taxon>Bacteria</taxon>
        <taxon>Pseudomonadati</taxon>
        <taxon>Planctomycetota</taxon>
        <taxon>Planctomycetia</taxon>
        <taxon>Gemmatales</taxon>
        <taxon>Gemmataceae</taxon>
        <taxon>Urbifossiella</taxon>
    </lineage>
</organism>
<accession>A0A517XRM8</accession>
<sequence>MPTLFMVELAVADAAASRRWYEVTLGMKVVTVDASTGFALLQDERGGRLALKPGTPNPGGVTLHFEVADVAAAIRGLRPDGPAVVSPEGYREAFVRDPDGYRVGLFAWT</sequence>
<dbReference type="KEGG" id="uli:ETAA1_21030"/>
<evidence type="ECO:0000313" key="3">
    <source>
        <dbReference type="Proteomes" id="UP000319576"/>
    </source>
</evidence>
<proteinExistence type="predicted"/>
<gene>
    <name evidence="2" type="ORF">ETAA1_21030</name>
</gene>